<keyword evidence="1" id="KW-0472">Membrane</keyword>
<dbReference type="STRING" id="515897.SAMN05421849_1716"/>
<sequence length="338" mass="36891">MTALKKYQRLEASGLWRAGPRAEPREVVVSLGKATLTISDLDDLALAHWSLAALARANPGQEPAIYHPDGDPGETLELAEGESTMTDAIERLRRAVERARPRRRRGLRRLVLLIVLAFALWGSVFWLPGAMRDYAVMVVPPIKRQEIGRALTARIETLAGPACQDVEANIPLAALARRSGIRRLVVLRDLPRPALYLPGDIVLVDRSLIEDHEDPAVVAGHVVAEHARADGDDPLAHLLRDAGPIATLRLVTTGEMSRRALERHARRLLDETPAPLPAEALLAGFASAEIPATPFARTDAMQGTVMEALEARDPMNGRSGTPVLADRDWVLLQTICGR</sequence>
<feature type="transmembrane region" description="Helical" evidence="1">
    <location>
        <begin position="110"/>
        <end position="127"/>
    </location>
</feature>
<evidence type="ECO:0000313" key="2">
    <source>
        <dbReference type="EMBL" id="SIT82516.1"/>
    </source>
</evidence>
<accession>A0A1R3WWG0</accession>
<evidence type="ECO:0000256" key="1">
    <source>
        <dbReference type="SAM" id="Phobius"/>
    </source>
</evidence>
<dbReference type="AlphaFoldDB" id="A0A1R3WWG0"/>
<keyword evidence="3" id="KW-1185">Reference proteome</keyword>
<protein>
    <submittedName>
        <fullName evidence="2">Uncharacterized protein</fullName>
    </submittedName>
</protein>
<reference evidence="2 3" key="1">
    <citation type="submission" date="2017-01" db="EMBL/GenBank/DDBJ databases">
        <authorList>
            <person name="Mah S.A."/>
            <person name="Swanson W.J."/>
            <person name="Moy G.W."/>
            <person name="Vacquier V.D."/>
        </authorList>
    </citation>
    <scope>NUCLEOTIDE SEQUENCE [LARGE SCALE GENOMIC DNA]</scope>
    <source>
        <strain evidence="2 3">DSM 21219</strain>
    </source>
</reference>
<organism evidence="2 3">
    <name type="scientific">Pontibaca methylaminivorans</name>
    <dbReference type="NCBI Taxonomy" id="515897"/>
    <lineage>
        <taxon>Bacteria</taxon>
        <taxon>Pseudomonadati</taxon>
        <taxon>Pseudomonadota</taxon>
        <taxon>Alphaproteobacteria</taxon>
        <taxon>Rhodobacterales</taxon>
        <taxon>Roseobacteraceae</taxon>
        <taxon>Pontibaca</taxon>
    </lineage>
</organism>
<proteinExistence type="predicted"/>
<dbReference type="RefSeq" id="WP_076649462.1">
    <property type="nucleotide sequence ID" value="NZ_FTPS01000001.1"/>
</dbReference>
<keyword evidence="1" id="KW-1133">Transmembrane helix</keyword>
<name>A0A1R3WWG0_9RHOB</name>
<dbReference type="Proteomes" id="UP000192455">
    <property type="component" value="Unassembled WGS sequence"/>
</dbReference>
<dbReference type="OrthoDB" id="7822309at2"/>
<dbReference type="EMBL" id="FTPS01000001">
    <property type="protein sequence ID" value="SIT82516.1"/>
    <property type="molecule type" value="Genomic_DNA"/>
</dbReference>
<gene>
    <name evidence="2" type="ORF">SAMN05421849_1716</name>
</gene>
<evidence type="ECO:0000313" key="3">
    <source>
        <dbReference type="Proteomes" id="UP000192455"/>
    </source>
</evidence>
<keyword evidence="1" id="KW-0812">Transmembrane</keyword>